<dbReference type="PANTHER" id="PTHR26392:SF92">
    <property type="entry name" value="PROTEIN KINASE DOMAIN-CONTAINING PROTEIN"/>
    <property type="match status" value="1"/>
</dbReference>
<sequence>MKEVVNADRSNREQMIKMFNEASNYLNKLPPHFRQDLEHMFPTYLEWVKKIESELQKSDCTILFAGETGAGKSTLINLVVGCQILPTDIINGTKTICELRHSETERKAIFHYCDGRKSSMLVCRTEQEVSRFLAELTNHVTMVDQQTDESPYEKIEIYWPLPILGSGVVMVDSPGVGDSRKLSKQLESYMSRAFGFIYVINSSNAGGIHRDRLGQLLRQAVERSEFGFDPSTALFVCNWWDQVPPAEQEKVLGVTLGRLSQVWPGVRRSQVFPISSIRALKAVESRHILPEYKELVAGIRLMLPRTLNSKLCTYYRWLSGVLKRSLYSLKISINIGRKQMADKETMSQNVRSQMEALDRQSEDSLHDMRDNLRREVDATTRKLVAFLKSEDCMAQLRYWTPTDCPPPDTRNVKNVVKEAASKFAERLTLLVDDWEYNNNQVSRIKSSIIKSFQRRLELFEDQLKKIESVLFDGVEGTAVITDFHSSMRHQMPVKNVWQKARKEKVSKPGESGFLSLGNAISGCRTLDLKAKQLQSIFKHYSSRDPRVMAEACMYFLQTIKEEDLAYAIKKFFERVAKRFDAASKLLPEFLKADRSLLQTLQGEVKDEQQMLRDVYPNLVSSCLALQGQLDMFFVRRLMLFDFHMSELRYDASKPIGRGTFADVYTSSIATQEGNLTVALKIQREKLTSKNVSDVLLEDRTLRDLKHKHIIHYYGAAKEQHGADLRWVMVLEACKRTIKQRFMNDSDARVPGRVEIASLRVDAMREVAHFALQICSALSYLHDRNILTDKDVVKLTDVGLAKQARDIAGTLAGTPVYMAPEILLQQGQYDMRADIFSLAVILWELWYGEDSADHISTHLFGRLEDAIKNGLRPSVTMSQKPPDDWIKLLQSGWEYEAARRPSVKEVAEFFERFLRDNPS</sequence>
<dbReference type="Pfam" id="PF07714">
    <property type="entry name" value="PK_Tyr_Ser-Thr"/>
    <property type="match status" value="1"/>
</dbReference>
<dbReference type="PROSITE" id="PS00107">
    <property type="entry name" value="PROTEIN_KINASE_ATP"/>
    <property type="match status" value="1"/>
</dbReference>
<dbReference type="PANTHER" id="PTHR26392">
    <property type="entry name" value="MITOGEN-ACTIVATED PROTEIN KINASE KINASE KINASE 7-RELATED"/>
    <property type="match status" value="1"/>
</dbReference>
<dbReference type="Gene3D" id="3.30.200.20">
    <property type="entry name" value="Phosphorylase Kinase, domain 1"/>
    <property type="match status" value="1"/>
</dbReference>
<dbReference type="SUPFAM" id="SSF52540">
    <property type="entry name" value="P-loop containing nucleoside triphosphate hydrolases"/>
    <property type="match status" value="1"/>
</dbReference>
<dbReference type="Gene3D" id="1.10.510.10">
    <property type="entry name" value="Transferase(Phosphotransferase) domain 1"/>
    <property type="match status" value="1"/>
</dbReference>
<evidence type="ECO:0000313" key="5">
    <source>
        <dbReference type="Proteomes" id="UP000245119"/>
    </source>
</evidence>
<evidence type="ECO:0000259" key="3">
    <source>
        <dbReference type="PROSITE" id="PS50011"/>
    </source>
</evidence>
<reference evidence="4 5" key="1">
    <citation type="submission" date="2018-04" db="EMBL/GenBank/DDBJ databases">
        <title>The genome of golden apple snail Pomacea canaliculata provides insight into stress tolerance and invasive adaptation.</title>
        <authorList>
            <person name="Liu C."/>
            <person name="Liu B."/>
            <person name="Ren Y."/>
            <person name="Zhang Y."/>
            <person name="Wang H."/>
            <person name="Li S."/>
            <person name="Jiang F."/>
            <person name="Yin L."/>
            <person name="Zhang G."/>
            <person name="Qian W."/>
            <person name="Fan W."/>
        </authorList>
    </citation>
    <scope>NUCLEOTIDE SEQUENCE [LARGE SCALE GENOMIC DNA]</scope>
    <source>
        <strain evidence="4">SZHN2017</strain>
        <tissue evidence="4">Muscle</tissue>
    </source>
</reference>
<dbReference type="InterPro" id="IPR017441">
    <property type="entry name" value="Protein_kinase_ATP_BS"/>
</dbReference>
<dbReference type="InterPro" id="IPR045063">
    <property type="entry name" value="Dynamin_N"/>
</dbReference>
<keyword evidence="2" id="KW-0547">Nucleotide-binding</keyword>
<dbReference type="STRING" id="400727.A0A2T7NUV4"/>
<accession>A0A2T7NUV4</accession>
<dbReference type="EMBL" id="PZQS01000009">
    <property type="protein sequence ID" value="PVD24959.1"/>
    <property type="molecule type" value="Genomic_DNA"/>
</dbReference>
<dbReference type="PROSITE" id="PS50011">
    <property type="entry name" value="PROTEIN_KINASE_DOM"/>
    <property type="match status" value="1"/>
</dbReference>
<dbReference type="InterPro" id="IPR027417">
    <property type="entry name" value="P-loop_NTPase"/>
</dbReference>
<dbReference type="Gene3D" id="3.40.50.300">
    <property type="entry name" value="P-loop containing nucleotide triphosphate hydrolases"/>
    <property type="match status" value="1"/>
</dbReference>
<dbReference type="InterPro" id="IPR011009">
    <property type="entry name" value="Kinase-like_dom_sf"/>
</dbReference>
<dbReference type="InterPro" id="IPR000719">
    <property type="entry name" value="Prot_kinase_dom"/>
</dbReference>
<dbReference type="GO" id="GO:0004672">
    <property type="term" value="F:protein kinase activity"/>
    <property type="evidence" value="ECO:0007669"/>
    <property type="project" value="InterPro"/>
</dbReference>
<feature type="binding site" evidence="2">
    <location>
        <position position="680"/>
    </location>
    <ligand>
        <name>ATP</name>
        <dbReference type="ChEBI" id="CHEBI:30616"/>
    </ligand>
</feature>
<comment type="caution">
    <text evidence="4">The sequence shown here is derived from an EMBL/GenBank/DDBJ whole genome shotgun (WGS) entry which is preliminary data.</text>
</comment>
<keyword evidence="5" id="KW-1185">Reference proteome</keyword>
<evidence type="ECO:0000313" key="4">
    <source>
        <dbReference type="EMBL" id="PVD24959.1"/>
    </source>
</evidence>
<evidence type="ECO:0000256" key="1">
    <source>
        <dbReference type="ARBA" id="ARBA00008171"/>
    </source>
</evidence>
<feature type="domain" description="Protein kinase" evidence="3">
    <location>
        <begin position="649"/>
        <end position="913"/>
    </location>
</feature>
<name>A0A2T7NUV4_POMCA</name>
<dbReference type="SUPFAM" id="SSF56112">
    <property type="entry name" value="Protein kinase-like (PK-like)"/>
    <property type="match status" value="1"/>
</dbReference>
<dbReference type="InterPro" id="IPR001245">
    <property type="entry name" value="Ser-Thr/Tyr_kinase_cat_dom"/>
</dbReference>
<dbReference type="GO" id="GO:0005524">
    <property type="term" value="F:ATP binding"/>
    <property type="evidence" value="ECO:0007669"/>
    <property type="project" value="UniProtKB-UniRule"/>
</dbReference>
<dbReference type="InterPro" id="IPR025662">
    <property type="entry name" value="Sigma_54_int_dom_ATP-bd_1"/>
</dbReference>
<organism evidence="4 5">
    <name type="scientific">Pomacea canaliculata</name>
    <name type="common">Golden apple snail</name>
    <dbReference type="NCBI Taxonomy" id="400727"/>
    <lineage>
        <taxon>Eukaryota</taxon>
        <taxon>Metazoa</taxon>
        <taxon>Spiralia</taxon>
        <taxon>Lophotrochozoa</taxon>
        <taxon>Mollusca</taxon>
        <taxon>Gastropoda</taxon>
        <taxon>Caenogastropoda</taxon>
        <taxon>Architaenioglossa</taxon>
        <taxon>Ampullarioidea</taxon>
        <taxon>Ampullariidae</taxon>
        <taxon>Pomacea</taxon>
    </lineage>
</organism>
<gene>
    <name evidence="4" type="ORF">C0Q70_15455</name>
</gene>
<proteinExistence type="inferred from homology"/>
<dbReference type="Pfam" id="PF00350">
    <property type="entry name" value="Dynamin_N"/>
    <property type="match status" value="1"/>
</dbReference>
<dbReference type="AlphaFoldDB" id="A0A2T7NUV4"/>
<dbReference type="Proteomes" id="UP000245119">
    <property type="component" value="Linkage Group LG9"/>
</dbReference>
<dbReference type="PROSITE" id="PS00675">
    <property type="entry name" value="SIGMA54_INTERACT_1"/>
    <property type="match status" value="1"/>
</dbReference>
<protein>
    <recommendedName>
        <fullName evidence="3">Protein kinase domain-containing protein</fullName>
    </recommendedName>
</protein>
<evidence type="ECO:0000256" key="2">
    <source>
        <dbReference type="PROSITE-ProRule" id="PRU10141"/>
    </source>
</evidence>
<dbReference type="OrthoDB" id="4062651at2759"/>
<keyword evidence="2" id="KW-0067">ATP-binding</keyword>
<comment type="similarity">
    <text evidence="1">Belongs to the protein kinase superfamily. TKL Ser/Thr protein kinase family. ROCO subfamily.</text>
</comment>